<dbReference type="SUPFAM" id="SSF88946">
    <property type="entry name" value="Sigma2 domain of RNA polymerase sigma factors"/>
    <property type="match status" value="1"/>
</dbReference>
<evidence type="ECO:0000259" key="6">
    <source>
        <dbReference type="Pfam" id="PF04542"/>
    </source>
</evidence>
<protein>
    <submittedName>
        <fullName evidence="7">RNA polymerase sigma factor, sigma-70 family</fullName>
    </submittedName>
</protein>
<keyword evidence="8" id="KW-1185">Reference proteome</keyword>
<dbReference type="GO" id="GO:0006352">
    <property type="term" value="P:DNA-templated transcription initiation"/>
    <property type="evidence" value="ECO:0007669"/>
    <property type="project" value="InterPro"/>
</dbReference>
<evidence type="ECO:0000256" key="3">
    <source>
        <dbReference type="ARBA" id="ARBA00023082"/>
    </source>
</evidence>
<dbReference type="Proteomes" id="UP000198757">
    <property type="component" value="Unassembled WGS sequence"/>
</dbReference>
<sequence length="200" mass="23130">MVNIFNIFENLNFRRLHTDHRYIEALRNNDTALLSEIYRKYAPSIEAYLRSKGADADECGDIFQEALIDIFKLAADGKFVLTCPFEAFLLLVCKRKWINQLKKKSRSGVTKSLDEGYHYLKDETETEAAAHADQLEQEALVMTLLEQLSERCREIIRASYLSDSQQKLAEQLGVSYAYLRKKKSICMSELIELVNHNRTP</sequence>
<dbReference type="GO" id="GO:0003677">
    <property type="term" value="F:DNA binding"/>
    <property type="evidence" value="ECO:0007669"/>
    <property type="project" value="UniProtKB-KW"/>
</dbReference>
<dbReference type="NCBIfam" id="TIGR02937">
    <property type="entry name" value="sigma70-ECF"/>
    <property type="match status" value="1"/>
</dbReference>
<name>A0A1G7ADR0_NIADE</name>
<dbReference type="SUPFAM" id="SSF88659">
    <property type="entry name" value="Sigma3 and sigma4 domains of RNA polymerase sigma factors"/>
    <property type="match status" value="1"/>
</dbReference>
<dbReference type="InterPro" id="IPR013325">
    <property type="entry name" value="RNA_pol_sigma_r2"/>
</dbReference>
<keyword evidence="2" id="KW-0805">Transcription regulation</keyword>
<dbReference type="InterPro" id="IPR036388">
    <property type="entry name" value="WH-like_DNA-bd_sf"/>
</dbReference>
<dbReference type="PANTHER" id="PTHR43133:SF8">
    <property type="entry name" value="RNA POLYMERASE SIGMA FACTOR HI_1459-RELATED"/>
    <property type="match status" value="1"/>
</dbReference>
<accession>A0A1G7ADR0</accession>
<dbReference type="AlphaFoldDB" id="A0A1G7ADR0"/>
<dbReference type="Gene3D" id="1.10.10.10">
    <property type="entry name" value="Winged helix-like DNA-binding domain superfamily/Winged helix DNA-binding domain"/>
    <property type="match status" value="1"/>
</dbReference>
<feature type="domain" description="RNA polymerase sigma-70 region 2" evidence="6">
    <location>
        <begin position="37"/>
        <end position="106"/>
    </location>
</feature>
<dbReference type="InterPro" id="IPR039425">
    <property type="entry name" value="RNA_pol_sigma-70-like"/>
</dbReference>
<evidence type="ECO:0000313" key="8">
    <source>
        <dbReference type="Proteomes" id="UP000198757"/>
    </source>
</evidence>
<dbReference type="EMBL" id="FMZO01000022">
    <property type="protein sequence ID" value="SDE12952.1"/>
    <property type="molecule type" value="Genomic_DNA"/>
</dbReference>
<evidence type="ECO:0000256" key="2">
    <source>
        <dbReference type="ARBA" id="ARBA00023015"/>
    </source>
</evidence>
<dbReference type="PANTHER" id="PTHR43133">
    <property type="entry name" value="RNA POLYMERASE ECF-TYPE SIGMA FACTO"/>
    <property type="match status" value="1"/>
</dbReference>
<evidence type="ECO:0000256" key="1">
    <source>
        <dbReference type="ARBA" id="ARBA00010641"/>
    </source>
</evidence>
<proteinExistence type="inferred from homology"/>
<reference evidence="8" key="1">
    <citation type="submission" date="2016-10" db="EMBL/GenBank/DDBJ databases">
        <authorList>
            <person name="Varghese N."/>
            <person name="Submissions S."/>
        </authorList>
    </citation>
    <scope>NUCLEOTIDE SEQUENCE [LARGE SCALE GENOMIC DNA]</scope>
    <source>
        <strain evidence="8">DSM 25811 / CCM 8410 / LMG 26954 / E90</strain>
    </source>
</reference>
<dbReference type="OrthoDB" id="1099849at2"/>
<keyword evidence="5" id="KW-0804">Transcription</keyword>
<dbReference type="InterPro" id="IPR014284">
    <property type="entry name" value="RNA_pol_sigma-70_dom"/>
</dbReference>
<dbReference type="RefSeq" id="WP_090393112.1">
    <property type="nucleotide sequence ID" value="NZ_FMZO01000022.1"/>
</dbReference>
<dbReference type="InterPro" id="IPR013324">
    <property type="entry name" value="RNA_pol_sigma_r3/r4-like"/>
</dbReference>
<keyword evidence="3" id="KW-0731">Sigma factor</keyword>
<evidence type="ECO:0000313" key="7">
    <source>
        <dbReference type="EMBL" id="SDE12952.1"/>
    </source>
</evidence>
<dbReference type="Gene3D" id="1.10.1740.10">
    <property type="match status" value="1"/>
</dbReference>
<comment type="similarity">
    <text evidence="1">Belongs to the sigma-70 factor family. ECF subfamily.</text>
</comment>
<keyword evidence="4" id="KW-0238">DNA-binding</keyword>
<evidence type="ECO:0000256" key="5">
    <source>
        <dbReference type="ARBA" id="ARBA00023163"/>
    </source>
</evidence>
<gene>
    <name evidence="7" type="ORF">SAMN04487894_12258</name>
</gene>
<dbReference type="InterPro" id="IPR007627">
    <property type="entry name" value="RNA_pol_sigma70_r2"/>
</dbReference>
<dbReference type="GO" id="GO:0016987">
    <property type="term" value="F:sigma factor activity"/>
    <property type="evidence" value="ECO:0007669"/>
    <property type="project" value="UniProtKB-KW"/>
</dbReference>
<evidence type="ECO:0000256" key="4">
    <source>
        <dbReference type="ARBA" id="ARBA00023125"/>
    </source>
</evidence>
<organism evidence="7 8">
    <name type="scientific">Niabella drilacis (strain DSM 25811 / CCM 8410 / CCUG 62505 / LMG 26954 / E90)</name>
    <dbReference type="NCBI Taxonomy" id="1285928"/>
    <lineage>
        <taxon>Bacteria</taxon>
        <taxon>Pseudomonadati</taxon>
        <taxon>Bacteroidota</taxon>
        <taxon>Chitinophagia</taxon>
        <taxon>Chitinophagales</taxon>
        <taxon>Chitinophagaceae</taxon>
        <taxon>Niabella</taxon>
    </lineage>
</organism>
<dbReference type="Pfam" id="PF04542">
    <property type="entry name" value="Sigma70_r2"/>
    <property type="match status" value="1"/>
</dbReference>
<dbReference type="STRING" id="1285928.SAMN04487894_12258"/>